<dbReference type="PROSITE" id="PS00828">
    <property type="entry name" value="RIBOSOMAL_L36"/>
    <property type="match status" value="1"/>
</dbReference>
<accession>A0A8A1MF70</accession>
<dbReference type="AlphaFoldDB" id="A0A8A1MF70"/>
<protein>
    <recommendedName>
        <fullName evidence="4">Ribosomal protein</fullName>
    </recommendedName>
</protein>
<dbReference type="GO" id="GO:0006412">
    <property type="term" value="P:translation"/>
    <property type="evidence" value="ECO:0007669"/>
    <property type="project" value="InterPro"/>
</dbReference>
<name>A0A8A1MF70_AJECA</name>
<dbReference type="PANTHER" id="PTHR18804">
    <property type="entry name" value="RIBOSOMAL PROTEIN"/>
    <property type="match status" value="1"/>
</dbReference>
<dbReference type="Proteomes" id="UP000663671">
    <property type="component" value="Chromosome 1"/>
</dbReference>
<evidence type="ECO:0000313" key="6">
    <source>
        <dbReference type="Proteomes" id="UP000663671"/>
    </source>
</evidence>
<dbReference type="PANTHER" id="PTHR18804:SF16">
    <property type="entry name" value="RIBOSOMAL PROTEIN"/>
    <property type="match status" value="1"/>
</dbReference>
<evidence type="ECO:0000313" key="5">
    <source>
        <dbReference type="EMBL" id="QSS64561.1"/>
    </source>
</evidence>
<comment type="similarity">
    <text evidence="1 4">Belongs to the bacterial ribosomal protein bL36 family.</text>
</comment>
<dbReference type="GO" id="GO:0003735">
    <property type="term" value="F:structural constituent of ribosome"/>
    <property type="evidence" value="ECO:0007669"/>
    <property type="project" value="InterPro"/>
</dbReference>
<gene>
    <name evidence="5" type="ORF">I7I51_01629</name>
</gene>
<evidence type="ECO:0000256" key="3">
    <source>
        <dbReference type="ARBA" id="ARBA00023274"/>
    </source>
</evidence>
<keyword evidence="2 4" id="KW-0689">Ribosomal protein</keyword>
<dbReference type="SUPFAM" id="SSF57840">
    <property type="entry name" value="Ribosomal protein L36"/>
    <property type="match status" value="1"/>
</dbReference>
<dbReference type="EMBL" id="CP069114">
    <property type="protein sequence ID" value="QSS64561.1"/>
    <property type="molecule type" value="Genomic_DNA"/>
</dbReference>
<dbReference type="InterPro" id="IPR052010">
    <property type="entry name" value="Ribosomal_LSU_bL36"/>
</dbReference>
<dbReference type="InterPro" id="IPR000473">
    <property type="entry name" value="Ribosomal_bL36"/>
</dbReference>
<reference evidence="5" key="1">
    <citation type="submission" date="2021-01" db="EMBL/GenBank/DDBJ databases">
        <title>Chromosome-level genome assembly of a human fungal pathogen reveals clustering of transcriptionally co-regulated genes.</title>
        <authorList>
            <person name="Voorhies M."/>
            <person name="Cohen S."/>
            <person name="Shea T.P."/>
            <person name="Petrus S."/>
            <person name="Munoz J.F."/>
            <person name="Poplawski S."/>
            <person name="Goldman W.E."/>
            <person name="Michael T."/>
            <person name="Cuomo C.A."/>
            <person name="Sil A."/>
            <person name="Beyhan S."/>
        </authorList>
    </citation>
    <scope>NUCLEOTIDE SEQUENCE</scope>
    <source>
        <strain evidence="5">WU24</strain>
    </source>
</reference>
<dbReference type="GO" id="GO:0005840">
    <property type="term" value="C:ribosome"/>
    <property type="evidence" value="ECO:0007669"/>
    <property type="project" value="UniProtKB-KW"/>
</dbReference>
<evidence type="ECO:0000256" key="1">
    <source>
        <dbReference type="ARBA" id="ARBA00007645"/>
    </source>
</evidence>
<evidence type="ECO:0000256" key="2">
    <source>
        <dbReference type="ARBA" id="ARBA00022980"/>
    </source>
</evidence>
<proteinExistence type="inferred from homology"/>
<dbReference type="HAMAP" id="MF_00251">
    <property type="entry name" value="Ribosomal_bL36"/>
    <property type="match status" value="1"/>
</dbReference>
<dbReference type="NCBIfam" id="TIGR01022">
    <property type="entry name" value="rpmJ_bact"/>
    <property type="match status" value="1"/>
</dbReference>
<sequence>MTRFRSLLSLTYSSFSHLSSFRKAPSTFPRQICRALFYRSLRSISGSSRLSPTFDQMPWSRAGLLAKPAGAVSRNAVKGVDLVGSIANGLGALFGGQFRGMKTRSSVKRLCDGCKPVRRKNRVYIICSKNPKHKQRQGK</sequence>
<dbReference type="Pfam" id="PF00444">
    <property type="entry name" value="Ribosomal_L36"/>
    <property type="match status" value="1"/>
</dbReference>
<evidence type="ECO:0000256" key="4">
    <source>
        <dbReference type="RuleBase" id="RU000570"/>
    </source>
</evidence>
<dbReference type="InterPro" id="IPR035977">
    <property type="entry name" value="Ribosomal_bL36_sp"/>
</dbReference>
<organism evidence="5 6">
    <name type="scientific">Ajellomyces capsulatus</name>
    <name type="common">Darling's disease fungus</name>
    <name type="synonym">Histoplasma capsulatum</name>
    <dbReference type="NCBI Taxonomy" id="5037"/>
    <lineage>
        <taxon>Eukaryota</taxon>
        <taxon>Fungi</taxon>
        <taxon>Dikarya</taxon>
        <taxon>Ascomycota</taxon>
        <taxon>Pezizomycotina</taxon>
        <taxon>Eurotiomycetes</taxon>
        <taxon>Eurotiomycetidae</taxon>
        <taxon>Onygenales</taxon>
        <taxon>Ajellomycetaceae</taxon>
        <taxon>Histoplasma</taxon>
    </lineage>
</organism>
<keyword evidence="3 4" id="KW-0687">Ribonucleoprotein</keyword>
<dbReference type="VEuPathDB" id="FungiDB:I7I51_01629"/>
<dbReference type="OrthoDB" id="10265903at2759"/>
<dbReference type="GO" id="GO:1990904">
    <property type="term" value="C:ribonucleoprotein complex"/>
    <property type="evidence" value="ECO:0007669"/>
    <property type="project" value="UniProtKB-KW"/>
</dbReference>